<accession>A0A0C2NCX1</accession>
<sequence>MKDLSDESYFIKLQESRNLFDIEDLKSTLHSVINLDFIKDVFLKTESYILNDFQNKLPEHKINVNEYKTTAEPCQEKSIHSMKINVWTQPVQSNIFVRFIQAMSPRYKTILIILRVYPIEHEFLTHLPY</sequence>
<reference evidence="1 2" key="1">
    <citation type="journal article" date="2014" name="Genome Biol. Evol.">
        <title>The genome of the myxosporean Thelohanellus kitauei shows adaptations to nutrient acquisition within its fish host.</title>
        <authorList>
            <person name="Yang Y."/>
            <person name="Xiong J."/>
            <person name="Zhou Z."/>
            <person name="Huo F."/>
            <person name="Miao W."/>
            <person name="Ran C."/>
            <person name="Liu Y."/>
            <person name="Zhang J."/>
            <person name="Feng J."/>
            <person name="Wang M."/>
            <person name="Wang M."/>
            <person name="Wang L."/>
            <person name="Yao B."/>
        </authorList>
    </citation>
    <scope>NUCLEOTIDE SEQUENCE [LARGE SCALE GENOMIC DNA]</scope>
    <source>
        <strain evidence="1">Wuqing</strain>
    </source>
</reference>
<gene>
    <name evidence="1" type="ORF">RF11_08488</name>
</gene>
<organism evidence="1 2">
    <name type="scientific">Thelohanellus kitauei</name>
    <name type="common">Myxosporean</name>
    <dbReference type="NCBI Taxonomy" id="669202"/>
    <lineage>
        <taxon>Eukaryota</taxon>
        <taxon>Metazoa</taxon>
        <taxon>Cnidaria</taxon>
        <taxon>Myxozoa</taxon>
        <taxon>Myxosporea</taxon>
        <taxon>Bivalvulida</taxon>
        <taxon>Platysporina</taxon>
        <taxon>Myxobolidae</taxon>
        <taxon>Thelohanellus</taxon>
    </lineage>
</organism>
<dbReference type="EMBL" id="JWZT01000542">
    <property type="protein sequence ID" value="KII74110.1"/>
    <property type="molecule type" value="Genomic_DNA"/>
</dbReference>
<dbReference type="Proteomes" id="UP000031668">
    <property type="component" value="Unassembled WGS sequence"/>
</dbReference>
<dbReference type="AlphaFoldDB" id="A0A0C2NCX1"/>
<evidence type="ECO:0000313" key="1">
    <source>
        <dbReference type="EMBL" id="KII74110.1"/>
    </source>
</evidence>
<comment type="caution">
    <text evidence="1">The sequence shown here is derived from an EMBL/GenBank/DDBJ whole genome shotgun (WGS) entry which is preliminary data.</text>
</comment>
<evidence type="ECO:0000313" key="2">
    <source>
        <dbReference type="Proteomes" id="UP000031668"/>
    </source>
</evidence>
<name>A0A0C2NCX1_THEKT</name>
<keyword evidence="2" id="KW-1185">Reference proteome</keyword>
<protein>
    <submittedName>
        <fullName evidence="1">Uncharacterized protein</fullName>
    </submittedName>
</protein>
<proteinExistence type="predicted"/>